<dbReference type="Proteomes" id="UP000254834">
    <property type="component" value="Chromosome"/>
</dbReference>
<dbReference type="RefSeq" id="WP_115585830.1">
    <property type="nucleotide sequence ID" value="NZ_CP025544.1"/>
</dbReference>
<organism evidence="2 3">
    <name type="scientific">Candidatus Chromulinivorax destructor</name>
    <dbReference type="NCBI Taxonomy" id="2066483"/>
    <lineage>
        <taxon>Bacteria</taxon>
        <taxon>Candidatus Babelota</taxon>
        <taxon>Candidatus Babeliae</taxon>
        <taxon>Candidatus Babeliales</taxon>
        <taxon>Candidatus Chromulinivoraceae</taxon>
        <taxon>Candidatus Chromulinivorax</taxon>
    </lineage>
</organism>
<protein>
    <submittedName>
        <fullName evidence="2">Uncharacterized protein</fullName>
    </submittedName>
</protein>
<evidence type="ECO:0000256" key="1">
    <source>
        <dbReference type="SAM" id="MobiDB-lite"/>
    </source>
</evidence>
<feature type="compositionally biased region" description="Polar residues" evidence="1">
    <location>
        <begin position="56"/>
        <end position="74"/>
    </location>
</feature>
<feature type="region of interest" description="Disordered" evidence="1">
    <location>
        <begin position="51"/>
        <end position="104"/>
    </location>
</feature>
<dbReference type="KEGG" id="cdes:C0J27_03660"/>
<dbReference type="EMBL" id="CP025544">
    <property type="protein sequence ID" value="AXK60815.1"/>
    <property type="molecule type" value="Genomic_DNA"/>
</dbReference>
<name>A0A345ZBZ8_9BACT</name>
<proteinExistence type="predicted"/>
<sequence length="104" mass="10868">MHAPQVVAPVVQKIVEVVAPQVSVTQVQNVAAQAVAPRVIPKMKRRPLVGADQGVSGITRSTNLNGSQSKTSGITPKVVKETSAVPAPVQPVVKNNEEDKGAQE</sequence>
<feature type="compositionally biased region" description="Basic and acidic residues" evidence="1">
    <location>
        <begin position="95"/>
        <end position="104"/>
    </location>
</feature>
<evidence type="ECO:0000313" key="2">
    <source>
        <dbReference type="EMBL" id="AXK60815.1"/>
    </source>
</evidence>
<reference evidence="2 3" key="1">
    <citation type="submission" date="2017-12" db="EMBL/GenBank/DDBJ databases">
        <title>Chromulinavorax destructans is a abundant pathogen of dominant heterotrophic picoflagllates.</title>
        <authorList>
            <person name="Deeg C.M."/>
            <person name="Zimmer M."/>
            <person name="Suttle C.A."/>
        </authorList>
    </citation>
    <scope>NUCLEOTIDE SEQUENCE [LARGE SCALE GENOMIC DNA]</scope>
    <source>
        <strain evidence="2 3">SeV1</strain>
    </source>
</reference>
<gene>
    <name evidence="2" type="ORF">C0J27_03660</name>
</gene>
<keyword evidence="3" id="KW-1185">Reference proteome</keyword>
<accession>A0A345ZBZ8</accession>
<dbReference type="AlphaFoldDB" id="A0A345ZBZ8"/>
<evidence type="ECO:0000313" key="3">
    <source>
        <dbReference type="Proteomes" id="UP000254834"/>
    </source>
</evidence>